<dbReference type="AlphaFoldDB" id="A0A4S8ISC0"/>
<proteinExistence type="predicted"/>
<accession>A0A4S8ISC0</accession>
<evidence type="ECO:0000313" key="1">
    <source>
        <dbReference type="EMBL" id="THU51535.1"/>
    </source>
</evidence>
<name>A0A4S8ISC0_MUSBA</name>
<dbReference type="Proteomes" id="UP000317650">
    <property type="component" value="Chromosome 6"/>
</dbReference>
<organism evidence="1 2">
    <name type="scientific">Musa balbisiana</name>
    <name type="common">Banana</name>
    <dbReference type="NCBI Taxonomy" id="52838"/>
    <lineage>
        <taxon>Eukaryota</taxon>
        <taxon>Viridiplantae</taxon>
        <taxon>Streptophyta</taxon>
        <taxon>Embryophyta</taxon>
        <taxon>Tracheophyta</taxon>
        <taxon>Spermatophyta</taxon>
        <taxon>Magnoliopsida</taxon>
        <taxon>Liliopsida</taxon>
        <taxon>Zingiberales</taxon>
        <taxon>Musaceae</taxon>
        <taxon>Musa</taxon>
    </lineage>
</organism>
<protein>
    <submittedName>
        <fullName evidence="1">Uncharacterized protein</fullName>
    </submittedName>
</protein>
<keyword evidence="2" id="KW-1185">Reference proteome</keyword>
<dbReference type="EMBL" id="PYDT01000009">
    <property type="protein sequence ID" value="THU51535.1"/>
    <property type="molecule type" value="Genomic_DNA"/>
</dbReference>
<reference evidence="1 2" key="1">
    <citation type="journal article" date="2019" name="Nat. Plants">
        <title>Genome sequencing of Musa balbisiana reveals subgenome evolution and function divergence in polyploid bananas.</title>
        <authorList>
            <person name="Yao X."/>
        </authorList>
    </citation>
    <scope>NUCLEOTIDE SEQUENCE [LARGE SCALE GENOMIC DNA]</scope>
    <source>
        <strain evidence="2">cv. DH-PKW</strain>
        <tissue evidence="1">Leaves</tissue>
    </source>
</reference>
<sequence length="61" mass="7208">MWRCPSVYLFAMHHEEIFSFLPELAGRQHWTGSQCDCRCTMRHVIARPKYQSGRCSSVFKT</sequence>
<comment type="caution">
    <text evidence="1">The sequence shown here is derived from an EMBL/GenBank/DDBJ whole genome shotgun (WGS) entry which is preliminary data.</text>
</comment>
<evidence type="ECO:0000313" key="2">
    <source>
        <dbReference type="Proteomes" id="UP000317650"/>
    </source>
</evidence>
<gene>
    <name evidence="1" type="ORF">C4D60_Mb06t32050</name>
</gene>